<protein>
    <recommendedName>
        <fullName evidence="4">Transcriptional regulator</fullName>
    </recommendedName>
</protein>
<dbReference type="PANTHER" id="PTHR15410:SF2">
    <property type="entry name" value="HIRA-INTERACTING PROTEIN 3"/>
    <property type="match status" value="1"/>
</dbReference>
<feature type="compositionally biased region" description="Low complexity" evidence="1">
    <location>
        <begin position="244"/>
        <end position="255"/>
    </location>
</feature>
<evidence type="ECO:0000313" key="3">
    <source>
        <dbReference type="Proteomes" id="UP000078237"/>
    </source>
</evidence>
<dbReference type="InterPro" id="IPR037647">
    <property type="entry name" value="HIRIP3"/>
</dbReference>
<sequence length="449" mass="48930">MAPNKLTDRAIAAELARVVREIYHGPESDQLTVNYARQVAEEKLMLDSGFLKEGDWKAKSKQIILDTLNEVEGADSSSVQTTPAAPKPAAKNTTTEGKKATGRVKKQQKKAASPAEVESELSDAGGIVNIPERPTKKRKLAKGPRRKNNVVSDDEDGLSDTSEDRGNVQSPRPADKKPPKRRKESESELSDVPDVSPKPVDEESELSDVLDEPPKPRREKTKTEATAKPKAPVPASKDDKNNDNDSSSELSSVIDDPPPPPKRKGKSKDAASAPSRAKGKNTKSSTAGGADISPDETQIKLLQSQLAKCGVRKVWAFEFKKRGDDTPRAKIKRLKEMLAEVGMAGRFSEAKAREIKEMRELQADLQDVMQGERSWGLESTAGRGSRRKAAAAATQKRSMKEESDDEDEEEEEADGSDDDDGGARLAVRGKGPVKRRADLAFLDDESESE</sequence>
<feature type="compositionally biased region" description="Low complexity" evidence="1">
    <location>
        <begin position="81"/>
        <end position="95"/>
    </location>
</feature>
<dbReference type="EMBL" id="LCTW02000061">
    <property type="protein sequence ID" value="KXX80387.1"/>
    <property type="molecule type" value="Genomic_DNA"/>
</dbReference>
<proteinExistence type="predicted"/>
<evidence type="ECO:0000313" key="2">
    <source>
        <dbReference type="EMBL" id="KXX80387.1"/>
    </source>
</evidence>
<gene>
    <name evidence="2" type="ORF">MMYC01_203283</name>
</gene>
<feature type="compositionally biased region" description="Basic and acidic residues" evidence="1">
    <location>
        <begin position="212"/>
        <end position="227"/>
    </location>
</feature>
<feature type="compositionally biased region" description="Basic residues" evidence="1">
    <location>
        <begin position="135"/>
        <end position="148"/>
    </location>
</feature>
<feature type="compositionally biased region" description="Acidic residues" evidence="1">
    <location>
        <begin position="402"/>
        <end position="420"/>
    </location>
</feature>
<reference evidence="2 3" key="1">
    <citation type="journal article" date="2016" name="Genome Announc.">
        <title>Genome Sequence of Madurella mycetomatis mm55, Isolated from a Human Mycetoma Case in Sudan.</title>
        <authorList>
            <person name="Smit S."/>
            <person name="Derks M.F."/>
            <person name="Bervoets S."/>
            <person name="Fahal A."/>
            <person name="van Leeuwen W."/>
            <person name="van Belkum A."/>
            <person name="van de Sande W.W."/>
        </authorList>
    </citation>
    <scope>NUCLEOTIDE SEQUENCE [LARGE SCALE GENOMIC DNA]</scope>
    <source>
        <strain evidence="3">mm55</strain>
    </source>
</reference>
<dbReference type="OrthoDB" id="552755at2759"/>
<feature type="region of interest" description="Disordered" evidence="1">
    <location>
        <begin position="69"/>
        <end position="294"/>
    </location>
</feature>
<dbReference type="Proteomes" id="UP000078237">
    <property type="component" value="Unassembled WGS sequence"/>
</dbReference>
<dbReference type="STRING" id="100816.A0A175W9M9"/>
<dbReference type="AlphaFoldDB" id="A0A175W9M9"/>
<organism evidence="2 3">
    <name type="scientific">Madurella mycetomatis</name>
    <dbReference type="NCBI Taxonomy" id="100816"/>
    <lineage>
        <taxon>Eukaryota</taxon>
        <taxon>Fungi</taxon>
        <taxon>Dikarya</taxon>
        <taxon>Ascomycota</taxon>
        <taxon>Pezizomycotina</taxon>
        <taxon>Sordariomycetes</taxon>
        <taxon>Sordariomycetidae</taxon>
        <taxon>Sordariales</taxon>
        <taxon>Sordariales incertae sedis</taxon>
        <taxon>Madurella</taxon>
    </lineage>
</organism>
<feature type="compositionally biased region" description="Basic residues" evidence="1">
    <location>
        <begin position="100"/>
        <end position="109"/>
    </location>
</feature>
<feature type="region of interest" description="Disordered" evidence="1">
    <location>
        <begin position="370"/>
        <end position="449"/>
    </location>
</feature>
<evidence type="ECO:0000256" key="1">
    <source>
        <dbReference type="SAM" id="MobiDB-lite"/>
    </source>
</evidence>
<dbReference type="GO" id="GO:0005634">
    <property type="term" value="C:nucleus"/>
    <property type="evidence" value="ECO:0007669"/>
    <property type="project" value="TreeGrafter"/>
</dbReference>
<comment type="caution">
    <text evidence="2">The sequence shown here is derived from an EMBL/GenBank/DDBJ whole genome shotgun (WGS) entry which is preliminary data.</text>
</comment>
<name>A0A175W9M9_9PEZI</name>
<feature type="compositionally biased region" description="Acidic residues" evidence="1">
    <location>
        <begin position="202"/>
        <end position="211"/>
    </location>
</feature>
<accession>A0A175W9M9</accession>
<dbReference type="PANTHER" id="PTHR15410">
    <property type="entry name" value="HIRA-INTERACTING PROTEIN 3"/>
    <property type="match status" value="1"/>
</dbReference>
<evidence type="ECO:0008006" key="4">
    <source>
        <dbReference type="Google" id="ProtNLM"/>
    </source>
</evidence>
<dbReference type="VEuPathDB" id="FungiDB:MMYC01_203283"/>
<keyword evidence="3" id="KW-1185">Reference proteome</keyword>